<sequence>MEPRCSTEIFFPLCYLGIHRPMCQAQTGTGGDPTYLEVPVLDPSTCLGKAEFLASILSPLPLARHASREGEHLHTGNVYISYCTGKIFTSSVLVLGILTFMLVTEFANMIAPSYNTATPKYASVVFLSTSRCVSTAR</sequence>
<evidence type="ECO:0000313" key="2">
    <source>
        <dbReference type="EMBL" id="CAD7702605.1"/>
    </source>
</evidence>
<proteinExistence type="predicted"/>
<dbReference type="EMBL" id="CAJHUC010001889">
    <property type="protein sequence ID" value="CAD7702605.1"/>
    <property type="molecule type" value="Genomic_DNA"/>
</dbReference>
<name>A0A8S1J5C7_9CHLO</name>
<gene>
    <name evidence="2" type="ORF">OSTQU699_LOCUS7962</name>
</gene>
<dbReference type="AlphaFoldDB" id="A0A8S1J5C7"/>
<keyword evidence="1" id="KW-1133">Transmembrane helix</keyword>
<comment type="caution">
    <text evidence="2">The sequence shown here is derived from an EMBL/GenBank/DDBJ whole genome shotgun (WGS) entry which is preliminary data.</text>
</comment>
<protein>
    <submittedName>
        <fullName evidence="2">Uncharacterized protein</fullName>
    </submittedName>
</protein>
<organism evidence="2 3">
    <name type="scientific">Ostreobium quekettii</name>
    <dbReference type="NCBI Taxonomy" id="121088"/>
    <lineage>
        <taxon>Eukaryota</taxon>
        <taxon>Viridiplantae</taxon>
        <taxon>Chlorophyta</taxon>
        <taxon>core chlorophytes</taxon>
        <taxon>Ulvophyceae</taxon>
        <taxon>TCBD clade</taxon>
        <taxon>Bryopsidales</taxon>
        <taxon>Ostreobineae</taxon>
        <taxon>Ostreobiaceae</taxon>
        <taxon>Ostreobium</taxon>
    </lineage>
</organism>
<keyword evidence="3" id="KW-1185">Reference proteome</keyword>
<evidence type="ECO:0000256" key="1">
    <source>
        <dbReference type="SAM" id="Phobius"/>
    </source>
</evidence>
<accession>A0A8S1J5C7</accession>
<keyword evidence="1" id="KW-0812">Transmembrane</keyword>
<reference evidence="2" key="1">
    <citation type="submission" date="2020-12" db="EMBL/GenBank/DDBJ databases">
        <authorList>
            <person name="Iha C."/>
        </authorList>
    </citation>
    <scope>NUCLEOTIDE SEQUENCE</scope>
</reference>
<evidence type="ECO:0000313" key="3">
    <source>
        <dbReference type="Proteomes" id="UP000708148"/>
    </source>
</evidence>
<keyword evidence="1" id="KW-0472">Membrane</keyword>
<dbReference type="Proteomes" id="UP000708148">
    <property type="component" value="Unassembled WGS sequence"/>
</dbReference>
<feature type="transmembrane region" description="Helical" evidence="1">
    <location>
        <begin position="79"/>
        <end position="103"/>
    </location>
</feature>